<dbReference type="EC" id="2.5.1.19" evidence="7"/>
<protein>
    <recommendedName>
        <fullName evidence="7">3-phosphoshikimate 1-carboxyvinyltransferase</fullName>
        <ecNumber evidence="7">2.5.1.19</ecNumber>
    </recommendedName>
    <alternativeName>
        <fullName evidence="7">5-enolpyruvylshikimate-3-phosphate synthase</fullName>
        <shortName evidence="7">EPSP synthase</shortName>
        <shortName evidence="7">EPSPS</shortName>
    </alternativeName>
</protein>
<dbReference type="InterPro" id="IPR013792">
    <property type="entry name" value="RNA3'P_cycl/enolpyr_Trfase_a/b"/>
</dbReference>
<feature type="binding site" evidence="7">
    <location>
        <position position="159"/>
    </location>
    <ligand>
        <name>3-phosphoshikimate</name>
        <dbReference type="ChEBI" id="CHEBI:145989"/>
    </ligand>
</feature>
<dbReference type="HAMAP" id="MF_00210">
    <property type="entry name" value="EPSP_synth"/>
    <property type="match status" value="1"/>
</dbReference>
<feature type="domain" description="Enolpyruvate transferase" evidence="8">
    <location>
        <begin position="6"/>
        <end position="407"/>
    </location>
</feature>
<comment type="pathway">
    <text evidence="1 7">Metabolic intermediate biosynthesis; chorismate biosynthesis; chorismate from D-erythrose 4-phosphate and phosphoenolpyruvate: step 6/7.</text>
</comment>
<dbReference type="AlphaFoldDB" id="A0AA48GL91"/>
<dbReference type="RefSeq" id="WP_316411982.1">
    <property type="nucleotide sequence ID" value="NZ_AP027080.1"/>
</dbReference>
<evidence type="ECO:0000256" key="1">
    <source>
        <dbReference type="ARBA" id="ARBA00004811"/>
    </source>
</evidence>
<feature type="binding site" evidence="7">
    <location>
        <position position="160"/>
    </location>
    <ligand>
        <name>phosphoenolpyruvate</name>
        <dbReference type="ChEBI" id="CHEBI:58702"/>
    </ligand>
</feature>
<evidence type="ECO:0000259" key="8">
    <source>
        <dbReference type="Pfam" id="PF00275"/>
    </source>
</evidence>
<keyword evidence="4 7" id="KW-0808">Transferase</keyword>
<feature type="binding site" evidence="7">
    <location>
        <position position="87"/>
    </location>
    <ligand>
        <name>phosphoenolpyruvate</name>
        <dbReference type="ChEBI" id="CHEBI:58702"/>
    </ligand>
</feature>
<dbReference type="GO" id="GO:0005737">
    <property type="term" value="C:cytoplasm"/>
    <property type="evidence" value="ECO:0007669"/>
    <property type="project" value="UniProtKB-SubCell"/>
</dbReference>
<proteinExistence type="inferred from homology"/>
<comment type="subcellular location">
    <subcellularLocation>
        <location evidence="7">Cytoplasm</location>
    </subcellularLocation>
</comment>
<feature type="binding site" evidence="7">
    <location>
        <position position="398"/>
    </location>
    <ligand>
        <name>phosphoenolpyruvate</name>
        <dbReference type="ChEBI" id="CHEBI:58702"/>
    </ligand>
</feature>
<comment type="similarity">
    <text evidence="2 7">Belongs to the EPSP synthase family.</text>
</comment>
<feature type="binding site" evidence="7">
    <location>
        <position position="300"/>
    </location>
    <ligand>
        <name>3-phosphoshikimate</name>
        <dbReference type="ChEBI" id="CHEBI:145989"/>
    </ligand>
</feature>
<feature type="binding site" evidence="7">
    <location>
        <position position="115"/>
    </location>
    <ligand>
        <name>phosphoenolpyruvate</name>
        <dbReference type="ChEBI" id="CHEBI:58702"/>
    </ligand>
</feature>
<dbReference type="CDD" id="cd01556">
    <property type="entry name" value="EPSP_synthase"/>
    <property type="match status" value="1"/>
</dbReference>
<evidence type="ECO:0000256" key="4">
    <source>
        <dbReference type="ARBA" id="ARBA00022679"/>
    </source>
</evidence>
<evidence type="ECO:0000313" key="9">
    <source>
        <dbReference type="EMBL" id="BDU73329.1"/>
    </source>
</evidence>
<feature type="binding site" evidence="7">
    <location>
        <position position="185"/>
    </location>
    <ligand>
        <name>3-phosphoshikimate</name>
        <dbReference type="ChEBI" id="CHEBI:145989"/>
    </ligand>
</feature>
<dbReference type="KEGG" id="msil:METEAL_25030"/>
<dbReference type="PIRSF" id="PIRSF000505">
    <property type="entry name" value="EPSPS"/>
    <property type="match status" value="1"/>
</dbReference>
<feature type="binding site" evidence="7">
    <location>
        <position position="19"/>
    </location>
    <ligand>
        <name>phosphoenolpyruvate</name>
        <dbReference type="ChEBI" id="CHEBI:58702"/>
    </ligand>
</feature>
<dbReference type="InterPro" id="IPR036968">
    <property type="entry name" value="Enolpyruvate_Tfrase_sf"/>
</dbReference>
<gene>
    <name evidence="7" type="primary">aroA</name>
    <name evidence="9" type="ORF">METEAL_25030</name>
</gene>
<keyword evidence="3 7" id="KW-0028">Amino-acid biosynthesis</keyword>
<feature type="binding site" evidence="7">
    <location>
        <position position="24"/>
    </location>
    <ligand>
        <name>3-phosphoshikimate</name>
        <dbReference type="ChEBI" id="CHEBI:145989"/>
    </ligand>
</feature>
<comment type="function">
    <text evidence="7">Catalyzes the transfer of the enolpyruvyl moiety of phosphoenolpyruvate (PEP) to the 5-hydroxyl of shikimate-3-phosphate (S3P) to produce enolpyruvyl shikimate-3-phosphate and inorganic phosphate.</text>
</comment>
<dbReference type="GO" id="GO:0009073">
    <property type="term" value="P:aromatic amino acid family biosynthetic process"/>
    <property type="evidence" value="ECO:0007669"/>
    <property type="project" value="UniProtKB-KW"/>
</dbReference>
<dbReference type="Proteomes" id="UP001238179">
    <property type="component" value="Chromosome"/>
</dbReference>
<keyword evidence="10" id="KW-1185">Reference proteome</keyword>
<comment type="catalytic activity">
    <reaction evidence="6">
        <text>3-phosphoshikimate + phosphoenolpyruvate = 5-O-(1-carboxyvinyl)-3-phosphoshikimate + phosphate</text>
        <dbReference type="Rhea" id="RHEA:21256"/>
        <dbReference type="ChEBI" id="CHEBI:43474"/>
        <dbReference type="ChEBI" id="CHEBI:57701"/>
        <dbReference type="ChEBI" id="CHEBI:58702"/>
        <dbReference type="ChEBI" id="CHEBI:145989"/>
        <dbReference type="EC" id="2.5.1.19"/>
    </reaction>
    <physiologicalReaction direction="left-to-right" evidence="6">
        <dbReference type="Rhea" id="RHEA:21257"/>
    </physiologicalReaction>
</comment>
<evidence type="ECO:0000256" key="6">
    <source>
        <dbReference type="ARBA" id="ARBA00044633"/>
    </source>
</evidence>
<dbReference type="GO" id="GO:0008652">
    <property type="term" value="P:amino acid biosynthetic process"/>
    <property type="evidence" value="ECO:0007669"/>
    <property type="project" value="UniProtKB-KW"/>
</dbReference>
<keyword evidence="5 7" id="KW-0057">Aromatic amino acid biosynthesis</keyword>
<feature type="binding site" evidence="7">
    <location>
        <position position="372"/>
    </location>
    <ligand>
        <name>phosphoenolpyruvate</name>
        <dbReference type="ChEBI" id="CHEBI:58702"/>
    </ligand>
</feature>
<feature type="binding site" evidence="7">
    <location>
        <position position="19"/>
    </location>
    <ligand>
        <name>3-phosphoshikimate</name>
        <dbReference type="ChEBI" id="CHEBI:145989"/>
    </ligand>
</feature>
<comment type="caution">
    <text evidence="7">Lacks conserved residue(s) required for the propagation of feature annotation.</text>
</comment>
<keyword evidence="7" id="KW-0963">Cytoplasm</keyword>
<dbReference type="PANTHER" id="PTHR21090">
    <property type="entry name" value="AROM/DEHYDROQUINATE SYNTHASE"/>
    <property type="match status" value="1"/>
</dbReference>
<organism evidence="9 10">
    <name type="scientific">Mesoterricola silvestris</name>
    <dbReference type="NCBI Taxonomy" id="2927979"/>
    <lineage>
        <taxon>Bacteria</taxon>
        <taxon>Pseudomonadati</taxon>
        <taxon>Acidobacteriota</taxon>
        <taxon>Holophagae</taxon>
        <taxon>Holophagales</taxon>
        <taxon>Holophagaceae</taxon>
        <taxon>Mesoterricola</taxon>
    </lineage>
</organism>
<evidence type="ECO:0000256" key="3">
    <source>
        <dbReference type="ARBA" id="ARBA00022605"/>
    </source>
</evidence>
<dbReference type="GO" id="GO:0009423">
    <property type="term" value="P:chorismate biosynthetic process"/>
    <property type="evidence" value="ECO:0007669"/>
    <property type="project" value="UniProtKB-UniRule"/>
</dbReference>
<accession>A0AA48GL91</accession>
<evidence type="ECO:0000256" key="7">
    <source>
        <dbReference type="HAMAP-Rule" id="MF_00210"/>
    </source>
</evidence>
<dbReference type="NCBIfam" id="TIGR01356">
    <property type="entry name" value="aroA"/>
    <property type="match status" value="1"/>
</dbReference>
<feature type="binding site" evidence="7">
    <location>
        <position position="158"/>
    </location>
    <ligand>
        <name>3-phosphoshikimate</name>
        <dbReference type="ChEBI" id="CHEBI:145989"/>
    </ligand>
</feature>
<dbReference type="InterPro" id="IPR001986">
    <property type="entry name" value="Enolpyruvate_Tfrase_dom"/>
</dbReference>
<comment type="subunit">
    <text evidence="7">Monomer.</text>
</comment>
<sequence length="414" mass="42476">MIQVPPGSVAGRLRAPASKSHLQRLLLAASLAPGTSLIRQPGSSADGVACLGVIRDLGAGVKVAGDVLEIRGGGRAGTGSLDCGESGFCLRAAAAVAALQDLPVTLSGHGSLLTRPMEMVLDPLRQLGVACSTREGLPPITVRGPLKGGQARVDGRASSQFLSGLLLALPRAPGDSRVEVEGLRSGPYIRMTLDVLEAFGVSVEASPALDLFRVPGGQTYRPVDVAVEGDWSGAAFLLVAGAVAGDVAVEGLNPASAQADRAILRALEEAGAAPAWEGGTLRQRRADLRGFTFDATDCPDLFPPLAALACHAGGLTRLKGASRLKAKESDRATALVKELSAMGARLRVEGDWMEIEGGPLEGGAIDPHNDHRMAMACAVAGLRSARGAAMEGEACVDKSYPGFFNDLASLRGGA</sequence>
<feature type="binding site" evidence="7">
    <location>
        <position position="327"/>
    </location>
    <ligand>
        <name>3-phosphoshikimate</name>
        <dbReference type="ChEBI" id="CHEBI:145989"/>
    </ligand>
</feature>
<dbReference type="Gene3D" id="3.65.10.10">
    <property type="entry name" value="Enolpyruvate transferase domain"/>
    <property type="match status" value="2"/>
</dbReference>
<dbReference type="Pfam" id="PF00275">
    <property type="entry name" value="EPSP_synthase"/>
    <property type="match status" value="1"/>
</dbReference>
<feature type="active site" description="Proton acceptor" evidence="7">
    <location>
        <position position="300"/>
    </location>
</feature>
<reference evidence="10" key="1">
    <citation type="journal article" date="2023" name="Int. J. Syst. Evol. Microbiol.">
        <title>Mesoterricola silvestris gen. nov., sp. nov., Mesoterricola sediminis sp. nov., Geothrix oryzae sp. nov., Geothrix edaphica sp. nov., Geothrix rubra sp. nov., and Geothrix limicola sp. nov., six novel members of Acidobacteriota isolated from soils.</title>
        <authorList>
            <person name="Itoh H."/>
            <person name="Sugisawa Y."/>
            <person name="Mise K."/>
            <person name="Xu Z."/>
            <person name="Kuniyasu M."/>
            <person name="Ushijima N."/>
            <person name="Kawano K."/>
            <person name="Kobayashi E."/>
            <person name="Shiratori Y."/>
            <person name="Masuda Y."/>
            <person name="Senoo K."/>
        </authorList>
    </citation>
    <scope>NUCLEOTIDE SEQUENCE [LARGE SCALE GENOMIC DNA]</scope>
    <source>
        <strain evidence="10">W79</strain>
    </source>
</reference>
<feature type="binding site" evidence="7">
    <location>
        <position position="20"/>
    </location>
    <ligand>
        <name>3-phosphoshikimate</name>
        <dbReference type="ChEBI" id="CHEBI:145989"/>
    </ligand>
</feature>
<name>A0AA48GL91_9BACT</name>
<evidence type="ECO:0000313" key="10">
    <source>
        <dbReference type="Proteomes" id="UP001238179"/>
    </source>
</evidence>
<dbReference type="GO" id="GO:0003866">
    <property type="term" value="F:3-phosphoshikimate 1-carboxyvinyltransferase activity"/>
    <property type="evidence" value="ECO:0007669"/>
    <property type="project" value="UniProtKB-UniRule"/>
</dbReference>
<feature type="binding site" evidence="7">
    <location>
        <position position="160"/>
    </location>
    <ligand>
        <name>3-phosphoshikimate</name>
        <dbReference type="ChEBI" id="CHEBI:145989"/>
    </ligand>
</feature>
<dbReference type="PANTHER" id="PTHR21090:SF5">
    <property type="entry name" value="PENTAFUNCTIONAL AROM POLYPEPTIDE"/>
    <property type="match status" value="1"/>
</dbReference>
<dbReference type="EMBL" id="AP027080">
    <property type="protein sequence ID" value="BDU73329.1"/>
    <property type="molecule type" value="Genomic_DNA"/>
</dbReference>
<feature type="binding site" evidence="7">
    <location>
        <position position="331"/>
    </location>
    <ligand>
        <name>phosphoenolpyruvate</name>
        <dbReference type="ChEBI" id="CHEBI:58702"/>
    </ligand>
</feature>
<evidence type="ECO:0000256" key="5">
    <source>
        <dbReference type="ARBA" id="ARBA00023141"/>
    </source>
</evidence>
<dbReference type="SUPFAM" id="SSF55205">
    <property type="entry name" value="EPT/RTPC-like"/>
    <property type="match status" value="1"/>
</dbReference>
<evidence type="ECO:0000256" key="2">
    <source>
        <dbReference type="ARBA" id="ARBA00009948"/>
    </source>
</evidence>
<dbReference type="InterPro" id="IPR006264">
    <property type="entry name" value="EPSP_synthase"/>
</dbReference>